<sequence>MATSKEDNDVALDPELLNPMRNLGLFVDVEQMLQKMDFVSYHPLPSLEGLSIKTRYFILELIFSYLDDNTICHSVVLVCRQWRLLNQEGRLREVYWQEDWKSTRKERAARKLPGAGRLHCCLPKDSRLEAIFNNNKDTIRKVLGRLEAQYQKQLAQRKRRIRANATNMIKQLSSPWIWTGMPRTMSTLYAFTPLRELNIFIHFNNWESLNTFPFPASLVRLSIAIKFAFYAEFDLSRILKSCSLLENLSVETYATPGVTLNWSTPFGSTTAPTPTTTTTTTTALAALQSLPLRSLVLSHALLAQDHLENLLPHTPNLKELKLKGMMWFDSRRYDWTRLASCLHNNNIILNNAHFSMFRTETTPEETEYFMTEVHSQSTRDLTLWARDVTPQLLQTLFFPPTTSTLTSLELYWKHAAHSFAFDSAYMNREELSLAPGLIYRYLCESDCFVHLTTLKTAVQHEDLDLYGRAEYIGLDKDLDDKAILSLFQDLPSSSPSSSTCSNMLLKVGLYMATSPEFARFSRNCKFVSHKTTNPTRKVVWT</sequence>
<dbReference type="InterPro" id="IPR036047">
    <property type="entry name" value="F-box-like_dom_sf"/>
</dbReference>
<keyword evidence="2" id="KW-1185">Reference proteome</keyword>
<name>A0A9P6RB41_9FUNG</name>
<protein>
    <recommendedName>
        <fullName evidence="3">F-box domain-containing protein</fullName>
    </recommendedName>
</protein>
<proteinExistence type="predicted"/>
<dbReference type="SUPFAM" id="SSF81383">
    <property type="entry name" value="F-box domain"/>
    <property type="match status" value="1"/>
</dbReference>
<organism evidence="1 2">
    <name type="scientific">Linnemannia gamsii</name>
    <dbReference type="NCBI Taxonomy" id="64522"/>
    <lineage>
        <taxon>Eukaryota</taxon>
        <taxon>Fungi</taxon>
        <taxon>Fungi incertae sedis</taxon>
        <taxon>Mucoromycota</taxon>
        <taxon>Mortierellomycotina</taxon>
        <taxon>Mortierellomycetes</taxon>
        <taxon>Mortierellales</taxon>
        <taxon>Mortierellaceae</taxon>
        <taxon>Linnemannia</taxon>
    </lineage>
</organism>
<evidence type="ECO:0008006" key="3">
    <source>
        <dbReference type="Google" id="ProtNLM"/>
    </source>
</evidence>
<evidence type="ECO:0000313" key="1">
    <source>
        <dbReference type="EMBL" id="KAG0315697.1"/>
    </source>
</evidence>
<evidence type="ECO:0000313" key="2">
    <source>
        <dbReference type="Proteomes" id="UP000823405"/>
    </source>
</evidence>
<dbReference type="OrthoDB" id="2429344at2759"/>
<dbReference type="EMBL" id="JAAAIN010000357">
    <property type="protein sequence ID" value="KAG0315697.1"/>
    <property type="molecule type" value="Genomic_DNA"/>
</dbReference>
<dbReference type="Proteomes" id="UP000823405">
    <property type="component" value="Unassembled WGS sequence"/>
</dbReference>
<dbReference type="Gene3D" id="1.20.1280.50">
    <property type="match status" value="1"/>
</dbReference>
<reference evidence="1" key="1">
    <citation type="journal article" date="2020" name="Fungal Divers.">
        <title>Resolving the Mortierellaceae phylogeny through synthesis of multi-gene phylogenetics and phylogenomics.</title>
        <authorList>
            <person name="Vandepol N."/>
            <person name="Liber J."/>
            <person name="Desiro A."/>
            <person name="Na H."/>
            <person name="Kennedy M."/>
            <person name="Barry K."/>
            <person name="Grigoriev I.V."/>
            <person name="Miller A.N."/>
            <person name="O'Donnell K."/>
            <person name="Stajich J.E."/>
            <person name="Bonito G."/>
        </authorList>
    </citation>
    <scope>NUCLEOTIDE SEQUENCE</scope>
    <source>
        <strain evidence="1">NVP60</strain>
    </source>
</reference>
<accession>A0A9P6RB41</accession>
<dbReference type="AlphaFoldDB" id="A0A9P6RB41"/>
<comment type="caution">
    <text evidence="1">The sequence shown here is derived from an EMBL/GenBank/DDBJ whole genome shotgun (WGS) entry which is preliminary data.</text>
</comment>
<gene>
    <name evidence="1" type="ORF">BGZ97_007931</name>
</gene>